<dbReference type="Proteomes" id="UP001595921">
    <property type="component" value="Unassembled WGS sequence"/>
</dbReference>
<dbReference type="AlphaFoldDB" id="A0ABD5P6F8"/>
<dbReference type="PANTHER" id="PTHR48090">
    <property type="entry name" value="UNDECAPRENYL-PHOSPHATE 4-DEOXY-4-FORMAMIDO-L-ARABINOSE TRANSFERASE-RELATED"/>
    <property type="match status" value="1"/>
</dbReference>
<reference evidence="4 5" key="1">
    <citation type="journal article" date="2019" name="Int. J. Syst. Evol. Microbiol.">
        <title>The Global Catalogue of Microorganisms (GCM) 10K type strain sequencing project: providing services to taxonomists for standard genome sequencing and annotation.</title>
        <authorList>
            <consortium name="The Broad Institute Genomics Platform"/>
            <consortium name="The Broad Institute Genome Sequencing Center for Infectious Disease"/>
            <person name="Wu L."/>
            <person name="Ma J."/>
        </authorList>
    </citation>
    <scope>NUCLEOTIDE SEQUENCE [LARGE SCALE GENOMIC DNA]</scope>
    <source>
        <strain evidence="4 5">CGMCC 1.12553</strain>
    </source>
</reference>
<feature type="region of interest" description="Disordered" evidence="1">
    <location>
        <begin position="314"/>
        <end position="371"/>
    </location>
</feature>
<dbReference type="SUPFAM" id="SSF53448">
    <property type="entry name" value="Nucleotide-diphospho-sugar transferases"/>
    <property type="match status" value="1"/>
</dbReference>
<dbReference type="RefSeq" id="WP_267624695.1">
    <property type="nucleotide sequence ID" value="NZ_JAODIW010000010.1"/>
</dbReference>
<protein>
    <submittedName>
        <fullName evidence="4">S-layer glycoprotein N-glycosyltransferase AglJ</fullName>
        <ecNumber evidence="4">2.4.1.-</ecNumber>
    </submittedName>
</protein>
<dbReference type="InterPro" id="IPR001173">
    <property type="entry name" value="Glyco_trans_2-like"/>
</dbReference>
<dbReference type="EC" id="2.4.1.-" evidence="4"/>
<evidence type="ECO:0000256" key="1">
    <source>
        <dbReference type="SAM" id="MobiDB-lite"/>
    </source>
</evidence>
<evidence type="ECO:0000259" key="3">
    <source>
        <dbReference type="Pfam" id="PF00535"/>
    </source>
</evidence>
<dbReference type="InterPro" id="IPR029044">
    <property type="entry name" value="Nucleotide-diphossugar_trans"/>
</dbReference>
<dbReference type="CDD" id="cd04179">
    <property type="entry name" value="DPM_DPG-synthase_like"/>
    <property type="match status" value="1"/>
</dbReference>
<evidence type="ECO:0000313" key="4">
    <source>
        <dbReference type="EMBL" id="MFC4356339.1"/>
    </source>
</evidence>
<evidence type="ECO:0000256" key="2">
    <source>
        <dbReference type="SAM" id="Phobius"/>
    </source>
</evidence>
<feature type="compositionally biased region" description="Basic and acidic residues" evidence="1">
    <location>
        <begin position="321"/>
        <end position="358"/>
    </location>
</feature>
<feature type="transmembrane region" description="Helical" evidence="2">
    <location>
        <begin position="263"/>
        <end position="285"/>
    </location>
</feature>
<dbReference type="InterPro" id="IPR026456">
    <property type="entry name" value="GCTrfase_AglJ"/>
</dbReference>
<keyword evidence="5" id="KW-1185">Reference proteome</keyword>
<dbReference type="Pfam" id="PF00535">
    <property type="entry name" value="Glycos_transf_2"/>
    <property type="match status" value="1"/>
</dbReference>
<gene>
    <name evidence="4" type="primary">aglJ</name>
    <name evidence="4" type="ORF">ACFO0N_00080</name>
</gene>
<dbReference type="GO" id="GO:0016757">
    <property type="term" value="F:glycosyltransferase activity"/>
    <property type="evidence" value="ECO:0007669"/>
    <property type="project" value="UniProtKB-KW"/>
</dbReference>
<dbReference type="Gene3D" id="3.90.550.10">
    <property type="entry name" value="Spore Coat Polysaccharide Biosynthesis Protein SpsA, Chain A"/>
    <property type="match status" value="1"/>
</dbReference>
<comment type="caution">
    <text evidence="4">The sequence shown here is derived from an EMBL/GenBank/DDBJ whole genome shotgun (WGS) entry which is preliminary data.</text>
</comment>
<sequence>MDRADVCVLLPAYNEAETIAEVVDGYRDAGFTDILVIDGDSDDDTRAIAADHGAEVVVQSGIGKGQAVREAVSQFVEAPYVLLADADATYRPEDAEAMLEPLEDGYEHVIGDRFADMRPGAMTFLNRVGNRIVNRAFYFIHRYDYRDILSGYRAFTRRSFERMTLTADGFGIETEMSVECAKKNIPTTVVPITYKPRPNGSNTNLRPFRDGGIIFLELYRRAKTNNPLFYFGSAGVISSLVGLLLAAYVGYEWFIAFPRRSHEVLAVAAAMALIFGVQLLIFGVLSDMIASFHRELLSRINEVADAAGVEDRGPRKLRRTGRLDVDAGTDDGPRTARGTDDAPDADDSREGPEHRSRPEAPVATDDGPNGD</sequence>
<feature type="domain" description="Glycosyltransferase 2-like" evidence="3">
    <location>
        <begin position="7"/>
        <end position="160"/>
    </location>
</feature>
<keyword evidence="4" id="KW-0328">Glycosyltransferase</keyword>
<proteinExistence type="predicted"/>
<accession>A0ABD5P6F8</accession>
<keyword evidence="4" id="KW-0808">Transferase</keyword>
<dbReference type="EMBL" id="JBHSDS010000001">
    <property type="protein sequence ID" value="MFC4356339.1"/>
    <property type="molecule type" value="Genomic_DNA"/>
</dbReference>
<feature type="transmembrane region" description="Helical" evidence="2">
    <location>
        <begin position="228"/>
        <end position="251"/>
    </location>
</feature>
<keyword evidence="2" id="KW-0812">Transmembrane</keyword>
<name>A0ABD5P6F8_9EURY</name>
<evidence type="ECO:0000313" key="5">
    <source>
        <dbReference type="Proteomes" id="UP001595921"/>
    </source>
</evidence>
<keyword evidence="2" id="KW-1133">Transmembrane helix</keyword>
<keyword evidence="2" id="KW-0472">Membrane</keyword>
<organism evidence="4 5">
    <name type="scientific">Halobium salinum</name>
    <dbReference type="NCBI Taxonomy" id="1364940"/>
    <lineage>
        <taxon>Archaea</taxon>
        <taxon>Methanobacteriati</taxon>
        <taxon>Methanobacteriota</taxon>
        <taxon>Stenosarchaea group</taxon>
        <taxon>Halobacteria</taxon>
        <taxon>Halobacteriales</taxon>
        <taxon>Haloferacaceae</taxon>
        <taxon>Halobium</taxon>
    </lineage>
</organism>
<dbReference type="NCBIfam" id="TIGR04182">
    <property type="entry name" value="glyco_TIGR04182"/>
    <property type="match status" value="1"/>
</dbReference>
<dbReference type="PANTHER" id="PTHR48090:SF7">
    <property type="entry name" value="RFBJ PROTEIN"/>
    <property type="match status" value="1"/>
</dbReference>
<dbReference type="InterPro" id="IPR050256">
    <property type="entry name" value="Glycosyltransferase_2"/>
</dbReference>